<organism evidence="2 3">
    <name type="scientific">Ficus carica</name>
    <name type="common">Common fig</name>
    <dbReference type="NCBI Taxonomy" id="3494"/>
    <lineage>
        <taxon>Eukaryota</taxon>
        <taxon>Viridiplantae</taxon>
        <taxon>Streptophyta</taxon>
        <taxon>Embryophyta</taxon>
        <taxon>Tracheophyta</taxon>
        <taxon>Spermatophyta</taxon>
        <taxon>Magnoliopsida</taxon>
        <taxon>eudicotyledons</taxon>
        <taxon>Gunneridae</taxon>
        <taxon>Pentapetalae</taxon>
        <taxon>rosids</taxon>
        <taxon>fabids</taxon>
        <taxon>Rosales</taxon>
        <taxon>Moraceae</taxon>
        <taxon>Ficeae</taxon>
        <taxon>Ficus</taxon>
    </lineage>
</organism>
<dbReference type="Proteomes" id="UP001187192">
    <property type="component" value="Unassembled WGS sequence"/>
</dbReference>
<dbReference type="EMBL" id="BTGU01000024">
    <property type="protein sequence ID" value="GMN47108.1"/>
    <property type="molecule type" value="Genomic_DNA"/>
</dbReference>
<feature type="region of interest" description="Disordered" evidence="1">
    <location>
        <begin position="54"/>
        <end position="82"/>
    </location>
</feature>
<dbReference type="Gramene" id="FCD_00020578-RA">
    <property type="protein sequence ID" value="FCD_00020578-RA:cds"/>
    <property type="gene ID" value="FCD_00020578"/>
</dbReference>
<accession>A0AA88D613</accession>
<sequence>MIPNSVFPNSGASHLRFHPDNAATSSSFFAVAVPAPWIEHPKRARGFHCSVTHELEPSTSASSPAEEKNLIDQCHGEPHHAT</sequence>
<proteinExistence type="predicted"/>
<gene>
    <name evidence="2" type="ORF">TIFTF001_016290</name>
</gene>
<evidence type="ECO:0000313" key="2">
    <source>
        <dbReference type="EMBL" id="GMN47108.1"/>
    </source>
</evidence>
<reference evidence="2" key="1">
    <citation type="submission" date="2023-07" db="EMBL/GenBank/DDBJ databases">
        <title>draft genome sequence of fig (Ficus carica).</title>
        <authorList>
            <person name="Takahashi T."/>
            <person name="Nishimura K."/>
        </authorList>
    </citation>
    <scope>NUCLEOTIDE SEQUENCE</scope>
</reference>
<name>A0AA88D613_FICCA</name>
<evidence type="ECO:0000313" key="3">
    <source>
        <dbReference type="Proteomes" id="UP001187192"/>
    </source>
</evidence>
<dbReference type="AlphaFoldDB" id="A0AA88D613"/>
<keyword evidence="3" id="KW-1185">Reference proteome</keyword>
<feature type="compositionally biased region" description="Basic and acidic residues" evidence="1">
    <location>
        <begin position="65"/>
        <end position="82"/>
    </location>
</feature>
<comment type="caution">
    <text evidence="2">The sequence shown here is derived from an EMBL/GenBank/DDBJ whole genome shotgun (WGS) entry which is preliminary data.</text>
</comment>
<evidence type="ECO:0000256" key="1">
    <source>
        <dbReference type="SAM" id="MobiDB-lite"/>
    </source>
</evidence>
<protein>
    <submittedName>
        <fullName evidence="2">Uncharacterized protein</fullName>
    </submittedName>
</protein>